<protein>
    <submittedName>
        <fullName evidence="1">Uncharacterized protein</fullName>
    </submittedName>
</protein>
<accession>A0AAP4C708</accession>
<gene>
    <name evidence="1" type="ORF">QP116_07010</name>
</gene>
<dbReference type="Proteomes" id="UP001240483">
    <property type="component" value="Unassembled WGS sequence"/>
</dbReference>
<dbReference type="EMBL" id="JASODW010000008">
    <property type="protein sequence ID" value="MDK6275478.1"/>
    <property type="molecule type" value="Genomic_DNA"/>
</dbReference>
<evidence type="ECO:0000313" key="1">
    <source>
        <dbReference type="EMBL" id="MDK6275478.1"/>
    </source>
</evidence>
<sequence length="316" mass="36330">MIDKEGKISDCNATLYVPERWLNLSPSRTYREIRSAIDAADLGVDTWYARWWAADALTLMGRYRQAVEEYPPPNYGRASMQVERLLSLKVAAKIAYTSTDLLALLGPRVTRYGRENIELVRRAADVLVNEEPERERIQRLREWAKEAESRPYDIYIGSPVGYWAARKLDIRHFQFSKHEPAAIYAKDIARRAENMVREEAGVPRVGEGWISETRLYRELAEAFPEYEVQQHASPPWLGRQHLDVFIPGLSVGIEYQGAQHYRPIEFFGGQEAFEATVKRDARNRRLCTRNGVRLVLVHPGYRLADVVAEIRGTQGP</sequence>
<evidence type="ECO:0000313" key="2">
    <source>
        <dbReference type="Proteomes" id="UP001240483"/>
    </source>
</evidence>
<dbReference type="AlphaFoldDB" id="A0AAP4C708"/>
<organism evidence="1 2">
    <name type="scientific">Pseudoglutamicibacter cumminsii</name>
    <dbReference type="NCBI Taxonomy" id="156979"/>
    <lineage>
        <taxon>Bacteria</taxon>
        <taxon>Bacillati</taxon>
        <taxon>Actinomycetota</taxon>
        <taxon>Actinomycetes</taxon>
        <taxon>Micrococcales</taxon>
        <taxon>Micrococcaceae</taxon>
        <taxon>Pseudoglutamicibacter</taxon>
    </lineage>
</organism>
<dbReference type="RefSeq" id="WP_285333312.1">
    <property type="nucleotide sequence ID" value="NZ_JASODW010000008.1"/>
</dbReference>
<proteinExistence type="predicted"/>
<name>A0AAP4C708_9MICC</name>
<reference evidence="1" key="1">
    <citation type="submission" date="2023-05" db="EMBL/GenBank/DDBJ databases">
        <title>Cataloging the Phylogenetic Diversity of Human Bladder Bacteria.</title>
        <authorList>
            <person name="Du J."/>
        </authorList>
    </citation>
    <scope>NUCLEOTIDE SEQUENCE</scope>
    <source>
        <strain evidence="1">UMB9978</strain>
    </source>
</reference>
<comment type="caution">
    <text evidence="1">The sequence shown here is derived from an EMBL/GenBank/DDBJ whole genome shotgun (WGS) entry which is preliminary data.</text>
</comment>